<feature type="domain" description="Carbohydrate kinase FGGY N-terminal" evidence="4">
    <location>
        <begin position="1"/>
        <end position="189"/>
    </location>
</feature>
<proteinExistence type="inferred from homology"/>
<dbReference type="InterPro" id="IPR006003">
    <property type="entry name" value="FGGY_RbtK-like"/>
</dbReference>
<reference evidence="6 7" key="1">
    <citation type="submission" date="2014-11" db="EMBL/GenBank/DDBJ databases">
        <authorList>
            <person name="Zhu J."/>
            <person name="Qi W."/>
            <person name="Song R."/>
        </authorList>
    </citation>
    <scope>NUCLEOTIDE SEQUENCE [LARGE SCALE GENOMIC DNA]</scope>
</reference>
<keyword evidence="3" id="KW-0418">Kinase</keyword>
<evidence type="ECO:0000259" key="5">
    <source>
        <dbReference type="Pfam" id="PF02782"/>
    </source>
</evidence>
<dbReference type="AlphaFoldDB" id="A0A0G4GM11"/>
<dbReference type="VEuPathDB" id="CryptoDB:Vbra_23065"/>
<keyword evidence="2" id="KW-0808">Transferase</keyword>
<dbReference type="SUPFAM" id="SSF53067">
    <property type="entry name" value="Actin-like ATPase domain"/>
    <property type="match status" value="2"/>
</dbReference>
<dbReference type="Proteomes" id="UP000041254">
    <property type="component" value="Unassembled WGS sequence"/>
</dbReference>
<feature type="domain" description="Carbohydrate kinase FGGY C-terminal" evidence="5">
    <location>
        <begin position="312"/>
        <end position="520"/>
    </location>
</feature>
<dbReference type="InterPro" id="IPR018484">
    <property type="entry name" value="FGGY_N"/>
</dbReference>
<dbReference type="Gene3D" id="1.20.58.2240">
    <property type="match status" value="1"/>
</dbReference>
<evidence type="ECO:0008006" key="8">
    <source>
        <dbReference type="Google" id="ProtNLM"/>
    </source>
</evidence>
<evidence type="ECO:0000259" key="4">
    <source>
        <dbReference type="Pfam" id="PF00370"/>
    </source>
</evidence>
<evidence type="ECO:0000256" key="2">
    <source>
        <dbReference type="ARBA" id="ARBA00022679"/>
    </source>
</evidence>
<dbReference type="NCBIfam" id="TIGR01315">
    <property type="entry name" value="5C_CHO_kinase"/>
    <property type="match status" value="1"/>
</dbReference>
<dbReference type="OrthoDB" id="203824at2759"/>
<dbReference type="Pfam" id="PF02782">
    <property type="entry name" value="FGGY_C"/>
    <property type="match status" value="1"/>
</dbReference>
<evidence type="ECO:0000256" key="1">
    <source>
        <dbReference type="ARBA" id="ARBA00009156"/>
    </source>
</evidence>
<comment type="similarity">
    <text evidence="1">Belongs to the FGGY kinase family.</text>
</comment>
<evidence type="ECO:0000313" key="7">
    <source>
        <dbReference type="Proteomes" id="UP000041254"/>
    </source>
</evidence>
<gene>
    <name evidence="6" type="ORF">Vbra_23065</name>
</gene>
<accession>A0A0G4GM11</accession>
<protein>
    <recommendedName>
        <fullName evidence="8">FGGY carbohydrate kinase domain-containing protein</fullName>
    </recommendedName>
</protein>
<dbReference type="PANTHER" id="PTHR43435">
    <property type="entry name" value="RIBULOKINASE"/>
    <property type="match status" value="1"/>
</dbReference>
<dbReference type="Gene3D" id="3.30.420.40">
    <property type="match status" value="1"/>
</dbReference>
<evidence type="ECO:0000256" key="3">
    <source>
        <dbReference type="ARBA" id="ARBA00022777"/>
    </source>
</evidence>
<dbReference type="GO" id="GO:0019321">
    <property type="term" value="P:pentose metabolic process"/>
    <property type="evidence" value="ECO:0007669"/>
    <property type="project" value="TreeGrafter"/>
</dbReference>
<dbReference type="InterPro" id="IPR000577">
    <property type="entry name" value="Carb_kinase_FGGY"/>
</dbReference>
<dbReference type="OMA" id="HKAMWHE"/>
<dbReference type="PANTHER" id="PTHR43435:SF4">
    <property type="entry name" value="FGGY CARBOHYDRATE KINASE DOMAIN-CONTAINING PROTEIN"/>
    <property type="match status" value="1"/>
</dbReference>
<dbReference type="GO" id="GO:0019150">
    <property type="term" value="F:D-ribulokinase activity"/>
    <property type="evidence" value="ECO:0007669"/>
    <property type="project" value="TreeGrafter"/>
</dbReference>
<name>A0A0G4GM11_VITBC</name>
<dbReference type="EMBL" id="CDMY01000717">
    <property type="protein sequence ID" value="CEM31167.1"/>
    <property type="molecule type" value="Genomic_DNA"/>
</dbReference>
<dbReference type="Pfam" id="PF00370">
    <property type="entry name" value="FGGY_N"/>
    <property type="match status" value="1"/>
</dbReference>
<keyword evidence="7" id="KW-1185">Reference proteome</keyword>
<sequence length="578" mass="62004">MHVGVDVGTGSVRAAVFDIRGHSLSSASLPISTHTPLAEHYEQASDEIWQQCCNAVRQCLSAIEQRSQFVTSGENTVRNQVESIAFDATCSLVVLDGSDRPVSVTPTGVARRSVWNVILWMDHRAVAQADRINSTNHPVLGFVGGKVSPEMEWPKVLWLKEHLPQSFGSACGGKLMDLTDYLTYRATGVDERSQCTVTCKWNWIAPEAASLLPQSSEPYTDGWTASFLQEIGVAEFVSDAEKARAVKGQSGVGVRPLAAPVGNGLSAKAASELGLRQGCAVGVGLIDAHAGGIGLLSLRSPAPSPSSFPSRLAMVSGTSTCYMFTSDDAVKVPGVWGPYYGAMLPDKWLLEAGQSATGSFIDHLLVSHAARYDPPLADKPLHDVHRHLAHILMQHEGEDCPTVLTKDIHMTPDVHGNRSPFADPHKRGVVVGASLERSVNHLAVMYLAALQAVAYGCRHIMQTVESKGHPHIETICLCGGLAKSPLFAQQCADILQRDVLIAPEETDAVLLGSAIIGAAALEGGGSDALLSAMQRMGPLASLVRPTSKPSIVDLHDRKYGVFVRMMEFEKECRDAMHS</sequence>
<dbReference type="STRING" id="1169540.A0A0G4GM11"/>
<evidence type="ECO:0000313" key="6">
    <source>
        <dbReference type="EMBL" id="CEM31167.1"/>
    </source>
</evidence>
<dbReference type="PIRSF" id="PIRSF000538">
    <property type="entry name" value="GlpK"/>
    <property type="match status" value="1"/>
</dbReference>
<dbReference type="InterPro" id="IPR043129">
    <property type="entry name" value="ATPase_NBD"/>
</dbReference>
<dbReference type="GO" id="GO:0005737">
    <property type="term" value="C:cytoplasm"/>
    <property type="evidence" value="ECO:0007669"/>
    <property type="project" value="TreeGrafter"/>
</dbReference>
<dbReference type="InterPro" id="IPR018485">
    <property type="entry name" value="FGGY_C"/>
</dbReference>
<dbReference type="InParanoid" id="A0A0G4GM11"/>
<dbReference type="CDD" id="cd07782">
    <property type="entry name" value="ASKHA_NBD_FGGY_D-RBK"/>
    <property type="match status" value="1"/>
</dbReference>
<organism evidence="6 7">
    <name type="scientific">Vitrella brassicaformis (strain CCMP3155)</name>
    <dbReference type="NCBI Taxonomy" id="1169540"/>
    <lineage>
        <taxon>Eukaryota</taxon>
        <taxon>Sar</taxon>
        <taxon>Alveolata</taxon>
        <taxon>Colpodellida</taxon>
        <taxon>Vitrellaceae</taxon>
        <taxon>Vitrella</taxon>
    </lineage>
</organism>